<protein>
    <submittedName>
        <fullName evidence="2">Uncharacterized protein</fullName>
    </submittedName>
</protein>
<feature type="compositionally biased region" description="Basic and acidic residues" evidence="1">
    <location>
        <begin position="180"/>
        <end position="197"/>
    </location>
</feature>
<feature type="compositionally biased region" description="Basic and acidic residues" evidence="1">
    <location>
        <begin position="227"/>
        <end position="236"/>
    </location>
</feature>
<feature type="region of interest" description="Disordered" evidence="1">
    <location>
        <begin position="143"/>
        <end position="236"/>
    </location>
</feature>
<feature type="non-terminal residue" evidence="2">
    <location>
        <position position="236"/>
    </location>
</feature>
<evidence type="ECO:0000313" key="3">
    <source>
        <dbReference type="Proteomes" id="UP001331761"/>
    </source>
</evidence>
<feature type="compositionally biased region" description="Polar residues" evidence="1">
    <location>
        <begin position="156"/>
        <end position="172"/>
    </location>
</feature>
<dbReference type="EMBL" id="WIXE01005950">
    <property type="protein sequence ID" value="KAK5981724.1"/>
    <property type="molecule type" value="Genomic_DNA"/>
</dbReference>
<proteinExistence type="predicted"/>
<organism evidence="2 3">
    <name type="scientific">Trichostrongylus colubriformis</name>
    <name type="common">Black scour worm</name>
    <dbReference type="NCBI Taxonomy" id="6319"/>
    <lineage>
        <taxon>Eukaryota</taxon>
        <taxon>Metazoa</taxon>
        <taxon>Ecdysozoa</taxon>
        <taxon>Nematoda</taxon>
        <taxon>Chromadorea</taxon>
        <taxon>Rhabditida</taxon>
        <taxon>Rhabditina</taxon>
        <taxon>Rhabditomorpha</taxon>
        <taxon>Strongyloidea</taxon>
        <taxon>Trichostrongylidae</taxon>
        <taxon>Trichostrongylus</taxon>
    </lineage>
</organism>
<evidence type="ECO:0000256" key="1">
    <source>
        <dbReference type="SAM" id="MobiDB-lite"/>
    </source>
</evidence>
<sequence>MSAKQHRAADKCRCCPYGFHIDVDFVAYAEDVRKGGTSRTPTLPRKHGDRSLMSPLDSIFSDSLENILSDFDDALGVSHGLKTSRKLPNEEVSRTLPRVLDNVSITKRLQNGYASDYTGYYSGGSTTERRPESATMHTPRQFALDFNAPPKPPHRSTPTGRSTPSRHPSSAYTALGRTITEIKARNTESPFPDREFSSRIGSRVGTPIDLGLPIHNGNVSSSQPRTYHREETDRER</sequence>
<dbReference type="Proteomes" id="UP001331761">
    <property type="component" value="Unassembled WGS sequence"/>
</dbReference>
<comment type="caution">
    <text evidence="2">The sequence shown here is derived from an EMBL/GenBank/DDBJ whole genome shotgun (WGS) entry which is preliminary data.</text>
</comment>
<reference evidence="2 3" key="1">
    <citation type="submission" date="2019-10" db="EMBL/GenBank/DDBJ databases">
        <title>Assembly and Annotation for the nematode Trichostrongylus colubriformis.</title>
        <authorList>
            <person name="Martin J."/>
        </authorList>
    </citation>
    <scope>NUCLEOTIDE SEQUENCE [LARGE SCALE GENOMIC DNA]</scope>
    <source>
        <strain evidence="2">G859</strain>
        <tissue evidence="2">Whole worm</tissue>
    </source>
</reference>
<accession>A0AAN8J2S5</accession>
<dbReference type="InterPro" id="IPR021939">
    <property type="entry name" value="KN_motif"/>
</dbReference>
<gene>
    <name evidence="2" type="ORF">GCK32_003680</name>
</gene>
<dbReference type="AlphaFoldDB" id="A0AAN8J2S5"/>
<dbReference type="Pfam" id="PF12075">
    <property type="entry name" value="KN_motif"/>
    <property type="match status" value="1"/>
</dbReference>
<evidence type="ECO:0000313" key="2">
    <source>
        <dbReference type="EMBL" id="KAK5981724.1"/>
    </source>
</evidence>
<keyword evidence="3" id="KW-1185">Reference proteome</keyword>
<name>A0AAN8J2S5_TRICO</name>